<dbReference type="AlphaFoldDB" id="A0A0D6AYL5"/>
<evidence type="ECO:0000313" key="2">
    <source>
        <dbReference type="EMBL" id="BAQ67962.1"/>
    </source>
</evidence>
<dbReference type="Proteomes" id="UP000064912">
    <property type="component" value="Chromosome"/>
</dbReference>
<sequence>MDRELTILDNRIARLSGELDGLSRDIARQGKEIDRFRRQVTATLARAAERDRTETAEVAP</sequence>
<keyword evidence="1" id="KW-0175">Coiled coil</keyword>
<protein>
    <submittedName>
        <fullName evidence="2">Uncharacterized protein</fullName>
    </submittedName>
</protein>
<evidence type="ECO:0000313" key="3">
    <source>
        <dbReference type="Proteomes" id="UP000064912"/>
    </source>
</evidence>
<feature type="coiled-coil region" evidence="1">
    <location>
        <begin position="5"/>
        <end position="39"/>
    </location>
</feature>
<proteinExistence type="predicted"/>
<dbReference type="KEGG" id="rsu:NHU_00794"/>
<evidence type="ECO:0000256" key="1">
    <source>
        <dbReference type="SAM" id="Coils"/>
    </source>
</evidence>
<accession>A0A0D6AYL5</accession>
<dbReference type="PATRIC" id="fig|35806.4.peg.812"/>
<gene>
    <name evidence="2" type="ORF">NHU_00794</name>
</gene>
<organism evidence="2 3">
    <name type="scientific">Rhodovulum sulfidophilum</name>
    <name type="common">Rhodobacter sulfidophilus</name>
    <dbReference type="NCBI Taxonomy" id="35806"/>
    <lineage>
        <taxon>Bacteria</taxon>
        <taxon>Pseudomonadati</taxon>
        <taxon>Pseudomonadota</taxon>
        <taxon>Alphaproteobacteria</taxon>
        <taxon>Rhodobacterales</taxon>
        <taxon>Paracoccaceae</taxon>
        <taxon>Rhodovulum</taxon>
    </lineage>
</organism>
<dbReference type="RefSeq" id="WP_060833928.1">
    <property type="nucleotide sequence ID" value="NZ_JAESJD010000005.1"/>
</dbReference>
<reference evidence="2 3" key="1">
    <citation type="submission" date="2015-02" db="EMBL/GenBank/DDBJ databases">
        <title>Genome sequene of Rhodovulum sulfidophilum DSM 2351.</title>
        <authorList>
            <person name="Nagao N."/>
        </authorList>
    </citation>
    <scope>NUCLEOTIDE SEQUENCE [LARGE SCALE GENOMIC DNA]</scope>
    <source>
        <strain evidence="2 3">DSM 2351</strain>
    </source>
</reference>
<dbReference type="EMBL" id="AP014800">
    <property type="protein sequence ID" value="BAQ67962.1"/>
    <property type="molecule type" value="Genomic_DNA"/>
</dbReference>
<name>A0A0D6AYL5_RHOSU</name>